<keyword evidence="1" id="KW-0732">Signal</keyword>
<keyword evidence="3" id="KW-1185">Reference proteome</keyword>
<proteinExistence type="predicted"/>
<organism evidence="2 3">
    <name type="scientific">Terriglobus roseus</name>
    <dbReference type="NCBI Taxonomy" id="392734"/>
    <lineage>
        <taxon>Bacteria</taxon>
        <taxon>Pseudomonadati</taxon>
        <taxon>Acidobacteriota</taxon>
        <taxon>Terriglobia</taxon>
        <taxon>Terriglobales</taxon>
        <taxon>Acidobacteriaceae</taxon>
        <taxon>Terriglobus</taxon>
    </lineage>
</organism>
<feature type="signal peptide" evidence="1">
    <location>
        <begin position="1"/>
        <end position="19"/>
    </location>
</feature>
<reference evidence="2 3" key="1">
    <citation type="submission" date="2016-10" db="EMBL/GenBank/DDBJ databases">
        <authorList>
            <person name="de Groot N.N."/>
        </authorList>
    </citation>
    <scope>NUCLEOTIDE SEQUENCE [LARGE SCALE GENOMIC DNA]</scope>
    <source>
        <strain evidence="2 3">GAS232</strain>
    </source>
</reference>
<evidence type="ECO:0000256" key="1">
    <source>
        <dbReference type="SAM" id="SignalP"/>
    </source>
</evidence>
<dbReference type="OrthoDB" id="9808753at2"/>
<name>A0A1G7GDU2_9BACT</name>
<gene>
    <name evidence="2" type="ORF">SAMN05444167_0659</name>
</gene>
<evidence type="ECO:0008006" key="4">
    <source>
        <dbReference type="Google" id="ProtNLM"/>
    </source>
</evidence>
<sequence>MKRRLLFLFLLIFSIPAFAQGTHRQSEVLTIGQGTAANLVPFAKIKVCVAGTLCQQQVTVYSDIALTQVLQQPLTADAVGNYDYYIAPGCYDEQYTAPAIKLSLRKNVCTGPTTATAPGGNTCNQQYKGSDGTLKGDTGSCTDGAGNVSVSTLLLAADPVQPLQSATKQYVDNHTGSPSAGTPVQKGNGSGGFSNATIADLNLYTPKYANTQGSTYAALYAAGNQVTTGGPTGPTDTPCAPFNQGGSAAGHSFNYIYGTQTDCYMGAAAAGHIQNVTARYFSNAADLTGQGRIIGTVDYFYDSTLGRSYSGIWHNATNHNEIFQSSAAGIKQLRSGGCFITGVGDNSCSQYKYNNVISGTADTGSDEGTEDDIIQHVSLGSYFSTANSAYPQSTTEIYTNAITGCGQNAVSFRCAGAGRPLLKVSSAQSVTVTGATASPTFTGWLQLTTTENLTPSISGWGVVAAASPTAVTNLYTGDAFSSTVSVSSGSFPASGIGCWAGQSGTLQNFTHEEVSYTYSGGTLSISDRRTYHPANSVFFAGPCRWFAPTLDTALNGSSSAWLAIITDANTIIVTTQFTGQANATWLTANGYSAFMPSSGVTARQMGKVYQGADVVSVSDPSLSTAPSNYVVGGQDNNGFFKLSAHEFSIASGDIFEQAILPVDVTKVRTTTCGNLQPSSGSNPSTCQGTLVTNYTNSVYSTGIALPYSRFNTSPSTPGYVNPPNIFDFFVYGSSAPYNNLFHFGNGAAPVKAVFQWDTVGPTSKVWLMNPNGHSLWYDPTMTPGLLPEWGADGGFQTPSGRVYTMGVQIPLGNNLSYGWSNCGSLTIFCTTQTAGLNSTSAGNVTCDTTTSGNALCNFKAGTVSVAANPTTALQVTPKQYVDALSRLVPANNLSDLTSASTARTNLGLGTMATQNANSVAITGGTAALTSGTVGGSNICTAANGLCSSTAVTFQTNGSTNPSQTVLNHQNGTNTTVTNPSSGNVQVNVTSLNNAPVGNTTPSTGVFTTASASVYKLSGAGTLSTTTGVSGGTVGSFGTQNGGTVSATVGSSTTITAGTVLVSVTYATPYSTGSSVTITPTDIGTSTQGTYYVAATNSGFSILAAQSQTSAAWNFNFTAAGW</sequence>
<evidence type="ECO:0000313" key="3">
    <source>
        <dbReference type="Proteomes" id="UP000182427"/>
    </source>
</evidence>
<dbReference type="Proteomes" id="UP000182427">
    <property type="component" value="Chromosome I"/>
</dbReference>
<dbReference type="AlphaFoldDB" id="A0A1G7GDU2"/>
<accession>A0A1G7GDU2</accession>
<protein>
    <recommendedName>
        <fullName evidence="4">Right handed beta helix region</fullName>
    </recommendedName>
</protein>
<evidence type="ECO:0000313" key="2">
    <source>
        <dbReference type="EMBL" id="SDE86255.1"/>
    </source>
</evidence>
<dbReference type="RefSeq" id="WP_156784995.1">
    <property type="nucleotide sequence ID" value="NZ_LT629690.1"/>
</dbReference>
<dbReference type="EMBL" id="LT629690">
    <property type="protein sequence ID" value="SDE86255.1"/>
    <property type="molecule type" value="Genomic_DNA"/>
</dbReference>
<feature type="chain" id="PRO_5009241115" description="Right handed beta helix region" evidence="1">
    <location>
        <begin position="20"/>
        <end position="1121"/>
    </location>
</feature>